<dbReference type="EMBL" id="AP022566">
    <property type="protein sequence ID" value="BBX30514.1"/>
    <property type="molecule type" value="Genomic_DNA"/>
</dbReference>
<keyword evidence="1" id="KW-0808">Transferase</keyword>
<accession>A0A6N4V3P2</accession>
<gene>
    <name evidence="1" type="ORF">MALV_56390</name>
</gene>
<dbReference type="InterPro" id="IPR008593">
    <property type="entry name" value="Dam_MeTrfase"/>
</dbReference>
<evidence type="ECO:0000313" key="1">
    <source>
        <dbReference type="EMBL" id="BBX30514.1"/>
    </source>
</evidence>
<keyword evidence="2" id="KW-1185">Reference proteome</keyword>
<proteinExistence type="predicted"/>
<dbReference type="AlphaFoldDB" id="A0A6N4V3P2"/>
<dbReference type="GO" id="GO:0003677">
    <property type="term" value="F:DNA binding"/>
    <property type="evidence" value="ECO:0007669"/>
    <property type="project" value="InterPro"/>
</dbReference>
<dbReference type="GO" id="GO:0009007">
    <property type="term" value="F:site-specific DNA-methyltransferase (adenine-specific) activity"/>
    <property type="evidence" value="ECO:0007669"/>
    <property type="project" value="InterPro"/>
</dbReference>
<protein>
    <submittedName>
        <fullName evidence="1">N-6-adenine-methyltransferase</fullName>
    </submittedName>
</protein>
<dbReference type="Proteomes" id="UP000466906">
    <property type="component" value="Plasmid pJCM12272"/>
</dbReference>
<reference evidence="1 2" key="1">
    <citation type="journal article" date="2019" name="Emerg. Microbes Infect.">
        <title>Comprehensive subspecies identification of 175 nontuberculous mycobacteria species based on 7547 genomic profiles.</title>
        <authorList>
            <person name="Matsumoto Y."/>
            <person name="Kinjo T."/>
            <person name="Motooka D."/>
            <person name="Nabeya D."/>
            <person name="Jung N."/>
            <person name="Uechi K."/>
            <person name="Horii T."/>
            <person name="Iida T."/>
            <person name="Fujita J."/>
            <person name="Nakamura S."/>
        </authorList>
    </citation>
    <scope>NUCLEOTIDE SEQUENCE [LARGE SCALE GENOMIC DNA]</scope>
    <source>
        <strain evidence="1 2">JCM 12272</strain>
        <plasmid evidence="1">pJCM12272</plasmid>
    </source>
</reference>
<keyword evidence="1" id="KW-0489">Methyltransferase</keyword>
<organism evidence="1 2">
    <name type="scientific">Mycolicibacterium alvei</name>
    <dbReference type="NCBI Taxonomy" id="67081"/>
    <lineage>
        <taxon>Bacteria</taxon>
        <taxon>Bacillati</taxon>
        <taxon>Actinomycetota</taxon>
        <taxon>Actinomycetes</taxon>
        <taxon>Mycobacteriales</taxon>
        <taxon>Mycobacteriaceae</taxon>
        <taxon>Mycolicibacterium</taxon>
    </lineage>
</organism>
<dbReference type="GO" id="GO:0032259">
    <property type="term" value="P:methylation"/>
    <property type="evidence" value="ECO:0007669"/>
    <property type="project" value="UniProtKB-KW"/>
</dbReference>
<sequence>MAFQPFAGGTDVWLTPRHLLAALGEFDLDPCAAPDPTRWPTARRHICLPDDGLSAPWSGRVWLNPPYGAQVHRWVSRLADHGDGIALIFARTDTTGFMNHVWRRADAVCFLQRRLVFHHSDGTAAANDCGAPSVLVAFGRNNVDILARAIERGQLGAVLVDRETGWQLPASDPTLPFEDA</sequence>
<dbReference type="GO" id="GO:0009307">
    <property type="term" value="P:DNA restriction-modification system"/>
    <property type="evidence" value="ECO:0007669"/>
    <property type="project" value="InterPro"/>
</dbReference>
<dbReference type="Pfam" id="PF05869">
    <property type="entry name" value="Dam"/>
    <property type="match status" value="1"/>
</dbReference>
<evidence type="ECO:0000313" key="2">
    <source>
        <dbReference type="Proteomes" id="UP000466906"/>
    </source>
</evidence>
<name>A0A6N4V3P2_9MYCO</name>
<keyword evidence="1" id="KW-0614">Plasmid</keyword>
<dbReference type="KEGG" id="malv:MALV_56390"/>
<geneLocation type="plasmid" evidence="1 2">
    <name>pJCM12272</name>
</geneLocation>